<feature type="compositionally biased region" description="Low complexity" evidence="5">
    <location>
        <begin position="237"/>
        <end position="251"/>
    </location>
</feature>
<dbReference type="Gene3D" id="3.40.50.10130">
    <property type="match status" value="1"/>
</dbReference>
<dbReference type="AlphaFoldDB" id="A0A7L2H0T5"/>
<evidence type="ECO:0000256" key="1">
    <source>
        <dbReference type="ARBA" id="ARBA00022741"/>
    </source>
</evidence>
<keyword evidence="3" id="KW-0347">Helicase</keyword>
<accession>A0A7L2H0T5</accession>
<reference evidence="7 8" key="1">
    <citation type="submission" date="2019-09" db="EMBL/GenBank/DDBJ databases">
        <title>Bird 10,000 Genomes (B10K) Project - Family phase.</title>
        <authorList>
            <person name="Zhang G."/>
        </authorList>
    </citation>
    <scope>NUCLEOTIDE SEQUENCE [LARGE SCALE GENOMIC DNA]</scope>
    <source>
        <strain evidence="7">B10K-DU-001-56</strain>
        <tissue evidence="7">Muscle</tissue>
    </source>
</reference>
<dbReference type="CDD" id="cd20077">
    <property type="entry name" value="XPF_nuclease_FANCM"/>
    <property type="match status" value="1"/>
</dbReference>
<dbReference type="InterPro" id="IPR010994">
    <property type="entry name" value="RuvA_2-like"/>
</dbReference>
<feature type="compositionally biased region" description="Polar residues" evidence="5">
    <location>
        <begin position="223"/>
        <end position="236"/>
    </location>
</feature>
<dbReference type="GO" id="GO:0000400">
    <property type="term" value="F:four-way junction DNA binding"/>
    <property type="evidence" value="ECO:0007669"/>
    <property type="project" value="TreeGrafter"/>
</dbReference>
<evidence type="ECO:0000256" key="3">
    <source>
        <dbReference type="ARBA" id="ARBA00022806"/>
    </source>
</evidence>
<comment type="caution">
    <text evidence="7">The sequence shown here is derived from an EMBL/GenBank/DDBJ whole genome shotgun (WGS) entry which is preliminary data.</text>
</comment>
<dbReference type="GO" id="GO:0016787">
    <property type="term" value="F:hydrolase activity"/>
    <property type="evidence" value="ECO:0007669"/>
    <property type="project" value="UniProtKB-KW"/>
</dbReference>
<dbReference type="OrthoDB" id="6513042at2759"/>
<evidence type="ECO:0000256" key="5">
    <source>
        <dbReference type="SAM" id="MobiDB-lite"/>
    </source>
</evidence>
<dbReference type="Pfam" id="PF02732">
    <property type="entry name" value="ERCC4"/>
    <property type="match status" value="1"/>
</dbReference>
<dbReference type="InterPro" id="IPR047418">
    <property type="entry name" value="XPF_nuclease_FANCM"/>
</dbReference>
<dbReference type="Gene3D" id="1.10.150.20">
    <property type="entry name" value="5' to 3' exonuclease, C-terminal subdomain"/>
    <property type="match status" value="1"/>
</dbReference>
<proteinExistence type="predicted"/>
<feature type="domain" description="ERCC4" evidence="6">
    <location>
        <begin position="264"/>
        <end position="347"/>
    </location>
</feature>
<evidence type="ECO:0000256" key="2">
    <source>
        <dbReference type="ARBA" id="ARBA00022801"/>
    </source>
</evidence>
<gene>
    <name evidence="7" type="primary">Fancm</name>
    <name evidence="7" type="ORF">NYCGRA_R15583</name>
</gene>
<feature type="non-terminal residue" evidence="7">
    <location>
        <position position="1"/>
    </location>
</feature>
<dbReference type="InterPro" id="IPR006166">
    <property type="entry name" value="ERCC4_domain"/>
</dbReference>
<keyword evidence="8" id="KW-1185">Reference proteome</keyword>
<evidence type="ECO:0000313" key="8">
    <source>
        <dbReference type="Proteomes" id="UP000567826"/>
    </source>
</evidence>
<dbReference type="SUPFAM" id="SSF47781">
    <property type="entry name" value="RuvA domain 2-like"/>
    <property type="match status" value="1"/>
</dbReference>
<evidence type="ECO:0000259" key="6">
    <source>
        <dbReference type="SMART" id="SM00891"/>
    </source>
</evidence>
<protein>
    <submittedName>
        <fullName evidence="7">FANCM protein</fullName>
    </submittedName>
</protein>
<evidence type="ECO:0000313" key="7">
    <source>
        <dbReference type="EMBL" id="NXQ91894.1"/>
    </source>
</evidence>
<feature type="compositionally biased region" description="Polar residues" evidence="5">
    <location>
        <begin position="200"/>
        <end position="211"/>
    </location>
</feature>
<dbReference type="SUPFAM" id="SSF52980">
    <property type="entry name" value="Restriction endonuclease-like"/>
    <property type="match status" value="1"/>
</dbReference>
<dbReference type="GO" id="GO:0036297">
    <property type="term" value="P:interstrand cross-link repair"/>
    <property type="evidence" value="ECO:0007669"/>
    <property type="project" value="TreeGrafter"/>
</dbReference>
<sequence length="490" mass="54486">MKGVYLKSVRSPALGNRYKMVHREFDNVDIFSQIPEQDQTYAEDSFCVGEEEEETCKKSESSEEEVCVNFDLLNNESFTSGRKRYLTRCRKKLNQARMEENCSVPMQKKKPSRIIVLSDSSGEETSVSHEKPVKTDCFWAAQENAKLPTSLPAVSSVQHNKTAGEITAHQSVENRSEMLLGLKAAVSEMLDFHREHQVRSTRSPPAATSSDVGKEDLQAPTELESSLKNTSRSTSVPPCSASTNPSSATAPFPRDPLERKPALCILADSREICSGAEVISSLKAAHGVKVQVCSLGSGDYIVSNRMAVERKFLSELLSSGNRSKVTQRLQRLQSTFERVCVIVEKDRVKPGETSRFFQRTQYYDGVLAALVQAGIRILFSSCQEETAGLLKDLALVEQRKNAAIRVPTEVEGHKRAMLNFYLSIPNLSYLAALNMCHYFDSVKKLANSSPLDIAAGAQVSPQKAEEIYRYLHYGFDVQMLPESLCTKGRS</sequence>
<dbReference type="GO" id="GO:0045003">
    <property type="term" value="P:double-strand break repair via synthesis-dependent strand annealing"/>
    <property type="evidence" value="ECO:0007669"/>
    <property type="project" value="TreeGrafter"/>
</dbReference>
<keyword evidence="4" id="KW-0067">ATP-binding</keyword>
<keyword evidence="2" id="KW-0378">Hydrolase</keyword>
<feature type="region of interest" description="Disordered" evidence="5">
    <location>
        <begin position="195"/>
        <end position="255"/>
    </location>
</feature>
<dbReference type="SMART" id="SM00891">
    <property type="entry name" value="ERCC4"/>
    <property type="match status" value="1"/>
</dbReference>
<dbReference type="GO" id="GO:0043138">
    <property type="term" value="F:3'-5' DNA helicase activity"/>
    <property type="evidence" value="ECO:0007669"/>
    <property type="project" value="TreeGrafter"/>
</dbReference>
<dbReference type="GO" id="GO:0009378">
    <property type="term" value="F:four-way junction helicase activity"/>
    <property type="evidence" value="ECO:0007669"/>
    <property type="project" value="TreeGrafter"/>
</dbReference>
<dbReference type="Proteomes" id="UP000567826">
    <property type="component" value="Unassembled WGS sequence"/>
</dbReference>
<dbReference type="PANTHER" id="PTHR14025">
    <property type="entry name" value="FANCONI ANEMIA GROUP M FANCM FAMILY MEMBER"/>
    <property type="match status" value="1"/>
</dbReference>
<dbReference type="GO" id="GO:0004518">
    <property type="term" value="F:nuclease activity"/>
    <property type="evidence" value="ECO:0007669"/>
    <property type="project" value="InterPro"/>
</dbReference>
<dbReference type="InterPro" id="IPR011335">
    <property type="entry name" value="Restrct_endonuc-II-like"/>
</dbReference>
<feature type="non-terminal residue" evidence="7">
    <location>
        <position position="490"/>
    </location>
</feature>
<name>A0A7L2H0T5_NYCGR</name>
<dbReference type="EMBL" id="VWYG01025431">
    <property type="protein sequence ID" value="NXQ91894.1"/>
    <property type="molecule type" value="Genomic_DNA"/>
</dbReference>
<keyword evidence="1" id="KW-0547">Nucleotide-binding</keyword>
<dbReference type="PANTHER" id="PTHR14025:SF20">
    <property type="entry name" value="FANCONI ANEMIA GROUP M PROTEIN"/>
    <property type="match status" value="1"/>
</dbReference>
<evidence type="ECO:0000256" key="4">
    <source>
        <dbReference type="ARBA" id="ARBA00022840"/>
    </source>
</evidence>
<dbReference type="GO" id="GO:0005524">
    <property type="term" value="F:ATP binding"/>
    <property type="evidence" value="ECO:0007669"/>
    <property type="project" value="UniProtKB-KW"/>
</dbReference>
<organism evidence="7 8">
    <name type="scientific">Nyctibius grandis</name>
    <name type="common">Great potoo</name>
    <dbReference type="NCBI Taxonomy" id="48427"/>
    <lineage>
        <taxon>Eukaryota</taxon>
        <taxon>Metazoa</taxon>
        <taxon>Chordata</taxon>
        <taxon>Craniata</taxon>
        <taxon>Vertebrata</taxon>
        <taxon>Euteleostomi</taxon>
        <taxon>Archelosauria</taxon>
        <taxon>Archosauria</taxon>
        <taxon>Dinosauria</taxon>
        <taxon>Saurischia</taxon>
        <taxon>Theropoda</taxon>
        <taxon>Coelurosauria</taxon>
        <taxon>Aves</taxon>
        <taxon>Neognathae</taxon>
        <taxon>Neoaves</taxon>
        <taxon>Strisores</taxon>
        <taxon>Caprimulgiformes</taxon>
        <taxon>Nyctibiidae</taxon>
        <taxon>Nyctibius</taxon>
    </lineage>
</organism>